<gene>
    <name evidence="1" type="ORF">RE6C_01872</name>
</gene>
<organism evidence="1 2">
    <name type="scientific">Rhodopirellula europaea 6C</name>
    <dbReference type="NCBI Taxonomy" id="1263867"/>
    <lineage>
        <taxon>Bacteria</taxon>
        <taxon>Pseudomonadati</taxon>
        <taxon>Planctomycetota</taxon>
        <taxon>Planctomycetia</taxon>
        <taxon>Pirellulales</taxon>
        <taxon>Pirellulaceae</taxon>
        <taxon>Rhodopirellula</taxon>
    </lineage>
</organism>
<protein>
    <submittedName>
        <fullName evidence="1">Uncharacterized protein</fullName>
    </submittedName>
</protein>
<evidence type="ECO:0000313" key="2">
    <source>
        <dbReference type="Proteomes" id="UP000011529"/>
    </source>
</evidence>
<sequence>MCRTWIDLLNANSGAEMSLDYERRGQFALVLATVRRTQSLPGGEIRGLPNGRVVGGLKGFHLFACQLAEAEKDDQHGRTHKALDQVHQLRNEFNVIASRWQSSVAGLLQGIRSGQDVKNLERLKRMKAAQLEIGRLIDAAQKAFKDLIANLNTAESEAGKNTGDE</sequence>
<proteinExistence type="predicted"/>
<dbReference type="Proteomes" id="UP000011529">
    <property type="component" value="Unassembled WGS sequence"/>
</dbReference>
<name>M2B538_9BACT</name>
<comment type="caution">
    <text evidence="1">The sequence shown here is derived from an EMBL/GenBank/DDBJ whole genome shotgun (WGS) entry which is preliminary data.</text>
</comment>
<evidence type="ECO:0000313" key="1">
    <source>
        <dbReference type="EMBL" id="EMB17334.1"/>
    </source>
</evidence>
<dbReference type="AlphaFoldDB" id="M2B538"/>
<keyword evidence="2" id="KW-1185">Reference proteome</keyword>
<accession>M2B538</accession>
<reference evidence="1" key="1">
    <citation type="submission" date="2012-11" db="EMBL/GenBank/DDBJ databases">
        <title>Permanent draft genomes of Rhodopirellula europaea strain SH398 and 6C.</title>
        <authorList>
            <person name="Richter M."/>
            <person name="Richter-Heitmann T."/>
            <person name="Frank C."/>
            <person name="Harder J."/>
            <person name="Glockner F.O."/>
        </authorList>
    </citation>
    <scope>NUCLEOTIDE SEQUENCE</scope>
    <source>
        <strain evidence="1">6C</strain>
    </source>
</reference>
<reference evidence="1" key="2">
    <citation type="journal article" date="2013" name="Mar. Genomics">
        <title>Expression of sulfatases in Rhodopirellula baltica and the diversity of sulfatases in the genus Rhodopirellula.</title>
        <authorList>
            <person name="Wegner C.E."/>
            <person name="Richter-Heitmann T."/>
            <person name="Klindworth A."/>
            <person name="Klockow C."/>
            <person name="Richter M."/>
            <person name="Achstetter T."/>
            <person name="Glockner F.O."/>
            <person name="Harder J."/>
        </authorList>
    </citation>
    <scope>NUCLEOTIDE SEQUENCE [LARGE SCALE GENOMIC DNA]</scope>
    <source>
        <strain evidence="1">6C</strain>
    </source>
</reference>
<dbReference type="EMBL" id="ANMO01000097">
    <property type="protein sequence ID" value="EMB17334.1"/>
    <property type="molecule type" value="Genomic_DNA"/>
</dbReference>
<dbReference type="PATRIC" id="fig|1263867.3.peg.1988"/>